<protein>
    <submittedName>
        <fullName evidence="3">T9SS type A sorting domain-containing protein</fullName>
    </submittedName>
</protein>
<proteinExistence type="predicted"/>
<sequence length="514" mass="54825">MKRIFICCLLTMLCRHVALAQLYNAGTVTNDGGLISDWENQWFNASTGVFDGLNNGVFEHHGPSSQTFMNDGVYNASGGHIDKFMGPLGTTGAQEIGGSVRPYFFNLELINGAGQLIEITNSDGANVRSLATFSNGITTTIRTAHQLGALRFEDGASYTGGNTDSQHVDGYVSKIGDDAFVFPVGSGTDIRTLEISAPAAATDHYSVAWIAGDPTSTTDPSGTPAQHPIASFATGLQAVSPVGQWDWIAGNTITTEPVTPATGTGEGLNIKVSIPDMTGFAQAGELRLVGWNGSQWMNLSTGTAPYAGNSYASGNTENSILEGTMIAGITAIGIGRTPPLPVKLISFNGKKEGTTSILTWETTEETNSDYFEVQHSINGKKWHAIGTVAATGESSVLKGYRFSHASPVEGENLYRLRMVDRDGTFAYSVIRSLAFDDAVSLEPYPNPVSEKLFFKNYTQLKQVVLYNSSGRQVLAQKQLSGDGIDVRGLQPGLYVVSLTLRDGTVKTCKLGITK</sequence>
<dbReference type="AlphaFoldDB" id="A0AAU8FHI3"/>
<evidence type="ECO:0000313" key="3">
    <source>
        <dbReference type="EMBL" id="XCH23010.1"/>
    </source>
</evidence>
<feature type="signal peptide" evidence="1">
    <location>
        <begin position="1"/>
        <end position="20"/>
    </location>
</feature>
<feature type="chain" id="PRO_5044009191" evidence="1">
    <location>
        <begin position="21"/>
        <end position="514"/>
    </location>
</feature>
<evidence type="ECO:0000256" key="1">
    <source>
        <dbReference type="SAM" id="SignalP"/>
    </source>
</evidence>
<name>A0AAU8FHI3_9BACT</name>
<reference evidence="3" key="1">
    <citation type="submission" date="2024-06" db="EMBL/GenBank/DDBJ databases">
        <title>Sequencing and assembly of the genome of Dyadobacter sp. strain 676, a symbiont of Cyamopsis tetragonoloba.</title>
        <authorList>
            <person name="Guro P."/>
            <person name="Sazanova A."/>
            <person name="Kuznetsova I."/>
            <person name="Belimov A."/>
            <person name="Safronova V."/>
        </authorList>
    </citation>
    <scope>NUCLEOTIDE SEQUENCE</scope>
    <source>
        <strain evidence="3">676</strain>
    </source>
</reference>
<dbReference type="InterPro" id="IPR026444">
    <property type="entry name" value="Secre_tail"/>
</dbReference>
<dbReference type="EMBL" id="CP159289">
    <property type="protein sequence ID" value="XCH23010.1"/>
    <property type="molecule type" value="Genomic_DNA"/>
</dbReference>
<organism evidence="3">
    <name type="scientific">Dyadobacter sp. 676</name>
    <dbReference type="NCBI Taxonomy" id="3088362"/>
    <lineage>
        <taxon>Bacteria</taxon>
        <taxon>Pseudomonadati</taxon>
        <taxon>Bacteroidota</taxon>
        <taxon>Cytophagia</taxon>
        <taxon>Cytophagales</taxon>
        <taxon>Spirosomataceae</taxon>
        <taxon>Dyadobacter</taxon>
    </lineage>
</organism>
<feature type="domain" description="Secretion system C-terminal sorting" evidence="2">
    <location>
        <begin position="444"/>
        <end position="505"/>
    </location>
</feature>
<evidence type="ECO:0000259" key="2">
    <source>
        <dbReference type="Pfam" id="PF18962"/>
    </source>
</evidence>
<keyword evidence="1" id="KW-0732">Signal</keyword>
<dbReference type="RefSeq" id="WP_353718336.1">
    <property type="nucleotide sequence ID" value="NZ_CP159289.1"/>
</dbReference>
<dbReference type="NCBIfam" id="TIGR04183">
    <property type="entry name" value="Por_Secre_tail"/>
    <property type="match status" value="1"/>
</dbReference>
<accession>A0AAU8FHI3</accession>
<gene>
    <name evidence="3" type="ORF">ABV298_22125</name>
</gene>
<dbReference type="Pfam" id="PF18962">
    <property type="entry name" value="Por_Secre_tail"/>
    <property type="match status" value="1"/>
</dbReference>